<dbReference type="Pfam" id="PF02302">
    <property type="entry name" value="PTS_IIB"/>
    <property type="match status" value="1"/>
</dbReference>
<keyword evidence="8" id="KW-0418">Kinase</keyword>
<dbReference type="InterPro" id="IPR013011">
    <property type="entry name" value="PTS_EIIB_2"/>
</dbReference>
<comment type="catalytic activity">
    <reaction evidence="1">
        <text>D-fructose(out) + N(pros)-phospho-L-histidyl-[protein] = D-fructose 1-phosphate(in) + L-histidyl-[protein]</text>
        <dbReference type="Rhea" id="RHEA:49252"/>
        <dbReference type="Rhea" id="RHEA-COMP:9745"/>
        <dbReference type="Rhea" id="RHEA-COMP:9746"/>
        <dbReference type="ChEBI" id="CHEBI:29979"/>
        <dbReference type="ChEBI" id="CHEBI:37721"/>
        <dbReference type="ChEBI" id="CHEBI:58674"/>
        <dbReference type="ChEBI" id="CHEBI:64837"/>
        <dbReference type="EC" id="2.7.1.202"/>
    </reaction>
</comment>
<evidence type="ECO:0000256" key="8">
    <source>
        <dbReference type="ARBA" id="ARBA00022777"/>
    </source>
</evidence>
<dbReference type="GO" id="GO:0090563">
    <property type="term" value="F:protein-phosphocysteine-sugar phosphotransferase activity"/>
    <property type="evidence" value="ECO:0007669"/>
    <property type="project" value="TreeGrafter"/>
</dbReference>
<dbReference type="SUPFAM" id="SSF52794">
    <property type="entry name" value="PTS system IIB component-like"/>
    <property type="match status" value="1"/>
</dbReference>
<keyword evidence="7" id="KW-0598">Phosphotransferase system</keyword>
<dbReference type="RefSeq" id="WP_132921741.1">
    <property type="nucleotide sequence ID" value="NZ_SJOI01000001.1"/>
</dbReference>
<dbReference type="OrthoDB" id="9782569at2"/>
<proteinExistence type="predicted"/>
<dbReference type="GO" id="GO:0009401">
    <property type="term" value="P:phosphoenolpyruvate-dependent sugar phosphotransferase system"/>
    <property type="evidence" value="ECO:0007669"/>
    <property type="project" value="UniProtKB-KW"/>
</dbReference>
<evidence type="ECO:0000313" key="10">
    <source>
        <dbReference type="EMBL" id="TCL02817.1"/>
    </source>
</evidence>
<dbReference type="InterPro" id="IPR050864">
    <property type="entry name" value="Bacterial_PTS_Sugar_Transport"/>
</dbReference>
<evidence type="ECO:0000256" key="1">
    <source>
        <dbReference type="ARBA" id="ARBA00001401"/>
    </source>
</evidence>
<dbReference type="GO" id="GO:0022877">
    <property type="term" value="F:protein-N(PI)-phosphohistidine-fructose phosphotransferase system transporter activity"/>
    <property type="evidence" value="ECO:0007669"/>
    <property type="project" value="InterPro"/>
</dbReference>
<keyword evidence="5" id="KW-0762">Sugar transport</keyword>
<dbReference type="InterPro" id="IPR036095">
    <property type="entry name" value="PTS_EIIB-like_sf"/>
</dbReference>
<keyword evidence="11" id="KW-1185">Reference proteome</keyword>
<gene>
    <name evidence="10" type="ORF">EZJ58_0854</name>
</gene>
<dbReference type="GO" id="GO:0005886">
    <property type="term" value="C:plasma membrane"/>
    <property type="evidence" value="ECO:0007669"/>
    <property type="project" value="TreeGrafter"/>
</dbReference>
<dbReference type="InterPro" id="IPR003353">
    <property type="entry name" value="PTS_IIB_fruc"/>
</dbReference>
<dbReference type="GO" id="GO:0016301">
    <property type="term" value="F:kinase activity"/>
    <property type="evidence" value="ECO:0007669"/>
    <property type="project" value="UniProtKB-KW"/>
</dbReference>
<keyword evidence="4" id="KW-0597">Phosphoprotein</keyword>
<evidence type="ECO:0000256" key="7">
    <source>
        <dbReference type="ARBA" id="ARBA00022683"/>
    </source>
</evidence>
<evidence type="ECO:0000313" key="11">
    <source>
        <dbReference type="Proteomes" id="UP000294555"/>
    </source>
</evidence>
<name>A0A4R1N880_9GAMM</name>
<accession>A0A4R1N880</accession>
<dbReference type="Gene3D" id="3.40.50.2300">
    <property type="match status" value="1"/>
</dbReference>
<comment type="caution">
    <text evidence="10">The sequence shown here is derived from an EMBL/GenBank/DDBJ whole genome shotgun (WGS) entry which is preliminary data.</text>
</comment>
<keyword evidence="6" id="KW-0808">Transferase</keyword>
<sequence length="114" mass="12525">MTRYLVAVTACVSGVAHTYMAAERFEKLCQQEKWSVKVETQGALGTENAITAEDIARANVAVLITDIIIDGAERFATCRSVQTTTRIFLLEPHKVMSVVEQAFNLPNGTHLKVS</sequence>
<evidence type="ECO:0000256" key="2">
    <source>
        <dbReference type="ARBA" id="ARBA00012799"/>
    </source>
</evidence>
<evidence type="ECO:0000259" key="9">
    <source>
        <dbReference type="PROSITE" id="PS51099"/>
    </source>
</evidence>
<dbReference type="PROSITE" id="PS51099">
    <property type="entry name" value="PTS_EIIB_TYPE_2"/>
    <property type="match status" value="1"/>
</dbReference>
<dbReference type="NCBIfam" id="TIGR00829">
    <property type="entry name" value="FRU"/>
    <property type="match status" value="1"/>
</dbReference>
<keyword evidence="3" id="KW-0813">Transport</keyword>
<dbReference type="PANTHER" id="PTHR30505">
    <property type="entry name" value="FRUCTOSE-LIKE PERMEASE"/>
    <property type="match status" value="1"/>
</dbReference>
<dbReference type="EMBL" id="SJOI01000001">
    <property type="protein sequence ID" value="TCL02817.1"/>
    <property type="molecule type" value="Genomic_DNA"/>
</dbReference>
<dbReference type="PANTHER" id="PTHR30505:SF0">
    <property type="entry name" value="FRUCTOSE-LIKE PTS SYSTEM EIIBC COMPONENT-RELATED"/>
    <property type="match status" value="1"/>
</dbReference>
<dbReference type="NCBIfam" id="NF007747">
    <property type="entry name" value="PRK10427.1"/>
    <property type="match status" value="1"/>
</dbReference>
<dbReference type="EC" id="2.7.1.202" evidence="2"/>
<evidence type="ECO:0000256" key="3">
    <source>
        <dbReference type="ARBA" id="ARBA00022448"/>
    </source>
</evidence>
<dbReference type="Proteomes" id="UP000294555">
    <property type="component" value="Unassembled WGS sequence"/>
</dbReference>
<evidence type="ECO:0000256" key="4">
    <source>
        <dbReference type="ARBA" id="ARBA00022553"/>
    </source>
</evidence>
<organism evidence="10 11">
    <name type="scientific">Sodalis ligni</name>
    <dbReference type="NCBI Taxonomy" id="2697027"/>
    <lineage>
        <taxon>Bacteria</taxon>
        <taxon>Pseudomonadati</taxon>
        <taxon>Pseudomonadota</taxon>
        <taxon>Gammaproteobacteria</taxon>
        <taxon>Enterobacterales</taxon>
        <taxon>Bruguierivoracaceae</taxon>
        <taxon>Sodalis</taxon>
    </lineage>
</organism>
<dbReference type="InterPro" id="IPR003501">
    <property type="entry name" value="PTS_EIIB_2/3"/>
</dbReference>
<feature type="domain" description="PTS EIIB type-2" evidence="9">
    <location>
        <begin position="5"/>
        <end position="101"/>
    </location>
</feature>
<dbReference type="CDD" id="cd05569">
    <property type="entry name" value="PTS_IIB_fructose"/>
    <property type="match status" value="1"/>
</dbReference>
<evidence type="ECO:0000256" key="6">
    <source>
        <dbReference type="ARBA" id="ARBA00022679"/>
    </source>
</evidence>
<reference evidence="10 11" key="1">
    <citation type="submission" date="2019-02" db="EMBL/GenBank/DDBJ databases">
        <title>Investigation of anaerobic lignin degradation for improved lignocellulosic biofuels.</title>
        <authorList>
            <person name="Deangelis K."/>
        </authorList>
    </citation>
    <scope>NUCLEOTIDE SEQUENCE [LARGE SCALE GENOMIC DNA]</scope>
    <source>
        <strain evidence="10 11">159R</strain>
    </source>
</reference>
<evidence type="ECO:0000256" key="5">
    <source>
        <dbReference type="ARBA" id="ARBA00022597"/>
    </source>
</evidence>
<dbReference type="AlphaFoldDB" id="A0A4R1N880"/>
<protein>
    <recommendedName>
        <fullName evidence="2">protein-N(pi)-phosphohistidine--D-fructose phosphotransferase</fullName>
        <ecNumber evidence="2">2.7.1.202</ecNumber>
    </recommendedName>
</protein>